<accession>A0ACB7NYC9</accession>
<proteinExistence type="predicted"/>
<organism evidence="1 2">
    <name type="scientific">Chaetomium tenue</name>
    <dbReference type="NCBI Taxonomy" id="1854479"/>
    <lineage>
        <taxon>Eukaryota</taxon>
        <taxon>Fungi</taxon>
        <taxon>Dikarya</taxon>
        <taxon>Ascomycota</taxon>
        <taxon>Pezizomycotina</taxon>
        <taxon>Sordariomycetes</taxon>
        <taxon>Sordariomycetidae</taxon>
        <taxon>Sordariales</taxon>
        <taxon>Chaetomiaceae</taxon>
        <taxon>Chaetomium</taxon>
    </lineage>
</organism>
<gene>
    <name evidence="1" type="ORF">F5144DRAFT_586549</name>
</gene>
<reference evidence="1 2" key="1">
    <citation type="journal article" date="2021" name="Nat. Commun.">
        <title>Genetic determinants of endophytism in the Arabidopsis root mycobiome.</title>
        <authorList>
            <person name="Mesny F."/>
            <person name="Miyauchi S."/>
            <person name="Thiergart T."/>
            <person name="Pickel B."/>
            <person name="Atanasova L."/>
            <person name="Karlsson M."/>
            <person name="Huettel B."/>
            <person name="Barry K.W."/>
            <person name="Haridas S."/>
            <person name="Chen C."/>
            <person name="Bauer D."/>
            <person name="Andreopoulos W."/>
            <person name="Pangilinan J."/>
            <person name="LaButti K."/>
            <person name="Riley R."/>
            <person name="Lipzen A."/>
            <person name="Clum A."/>
            <person name="Drula E."/>
            <person name="Henrissat B."/>
            <person name="Kohler A."/>
            <person name="Grigoriev I.V."/>
            <person name="Martin F.M."/>
            <person name="Hacquard S."/>
        </authorList>
    </citation>
    <scope>NUCLEOTIDE SEQUENCE [LARGE SCALE GENOMIC DNA]</scope>
    <source>
        <strain evidence="1 2">MPI-SDFR-AT-0079</strain>
    </source>
</reference>
<protein>
    <submittedName>
        <fullName evidence="1">Uncharacterized protein</fullName>
    </submittedName>
</protein>
<dbReference type="EMBL" id="JAGIZQ010000007">
    <property type="protein sequence ID" value="KAH6617465.1"/>
    <property type="molecule type" value="Genomic_DNA"/>
</dbReference>
<dbReference type="Proteomes" id="UP000724584">
    <property type="component" value="Unassembled WGS sequence"/>
</dbReference>
<evidence type="ECO:0000313" key="1">
    <source>
        <dbReference type="EMBL" id="KAH6617465.1"/>
    </source>
</evidence>
<evidence type="ECO:0000313" key="2">
    <source>
        <dbReference type="Proteomes" id="UP000724584"/>
    </source>
</evidence>
<sequence length="295" mass="34057">MTYTVGLLLFRPPVEALQSLVEFVKSPRWRTATFDPYVLADIALVAWYHRIDKVAWDVTNLIRAEEEDIFQRARMLKSTTESAVTDLDLHRIHTSAKNAIFTIEALDAAIRLVGSTLSDHELFGQSRRGERLWENTHRLLHHRRELFHSTKLRTVSCQARIKNTKDLAFHINTAHDSQVNLHNSRSVRLISIVGLVFIPFTAVTSIFGTQFFDYGKQHMTVNPDFWILWIVALPLTLVIMTAWRASEHDTLQWPSSSARLPLARWWKDRRWSERNRGGGVTFGATELRNMGSRNV</sequence>
<name>A0ACB7NYC9_9PEZI</name>
<comment type="caution">
    <text evidence="1">The sequence shown here is derived from an EMBL/GenBank/DDBJ whole genome shotgun (WGS) entry which is preliminary data.</text>
</comment>
<keyword evidence="2" id="KW-1185">Reference proteome</keyword>